<evidence type="ECO:0000313" key="2">
    <source>
        <dbReference type="Proteomes" id="UP000184111"/>
    </source>
</evidence>
<sequence>MSQQENIAAQTAFGEAVNSGNLAALADVVAPGSIDHDAAPGQGPGPEGYQAMFRELRSAFPDLRVEVEHLLATDDELAFAYTITGTHRGELAGHAPTGKPVRFRGMQISRFENGKLVERWGSSDELGMMRQLGLV</sequence>
<dbReference type="InterPro" id="IPR009959">
    <property type="entry name" value="Cyclase_SnoaL-like"/>
</dbReference>
<dbReference type="GO" id="GO:0030638">
    <property type="term" value="P:polyketide metabolic process"/>
    <property type="evidence" value="ECO:0007669"/>
    <property type="project" value="InterPro"/>
</dbReference>
<evidence type="ECO:0000313" key="1">
    <source>
        <dbReference type="EMBL" id="SHN15657.1"/>
    </source>
</evidence>
<dbReference type="RefSeq" id="WP_073501641.1">
    <property type="nucleotide sequence ID" value="NZ_FRBI01000023.1"/>
</dbReference>
<organism evidence="1 2">
    <name type="scientific">Actinacidiphila paucisporea</name>
    <dbReference type="NCBI Taxonomy" id="310782"/>
    <lineage>
        <taxon>Bacteria</taxon>
        <taxon>Bacillati</taxon>
        <taxon>Actinomycetota</taxon>
        <taxon>Actinomycetes</taxon>
        <taxon>Kitasatosporales</taxon>
        <taxon>Streptomycetaceae</taxon>
        <taxon>Actinacidiphila</taxon>
    </lineage>
</organism>
<dbReference type="InterPro" id="IPR032710">
    <property type="entry name" value="NTF2-like_dom_sf"/>
</dbReference>
<keyword evidence="2" id="KW-1185">Reference proteome</keyword>
<reference evidence="1 2" key="1">
    <citation type="submission" date="2016-11" db="EMBL/GenBank/DDBJ databases">
        <authorList>
            <person name="Jaros S."/>
            <person name="Januszkiewicz K."/>
            <person name="Wedrychowicz H."/>
        </authorList>
    </citation>
    <scope>NUCLEOTIDE SEQUENCE [LARGE SCALE GENOMIC DNA]</scope>
    <source>
        <strain evidence="1 2">CGMCC 4.2025</strain>
    </source>
</reference>
<dbReference type="Gene3D" id="3.10.450.50">
    <property type="match status" value="1"/>
</dbReference>
<proteinExistence type="predicted"/>
<dbReference type="PANTHER" id="PTHR38436:SF1">
    <property type="entry name" value="ESTER CYCLASE"/>
    <property type="match status" value="1"/>
</dbReference>
<dbReference type="EMBL" id="FRBI01000023">
    <property type="protein sequence ID" value="SHN15657.1"/>
    <property type="molecule type" value="Genomic_DNA"/>
</dbReference>
<dbReference type="Proteomes" id="UP000184111">
    <property type="component" value="Unassembled WGS sequence"/>
</dbReference>
<dbReference type="Pfam" id="PF07366">
    <property type="entry name" value="SnoaL"/>
    <property type="match status" value="1"/>
</dbReference>
<dbReference type="STRING" id="310782.SAMN05216499_12329"/>
<dbReference type="PANTHER" id="PTHR38436">
    <property type="entry name" value="POLYKETIDE CYCLASE SNOAL-LIKE DOMAIN"/>
    <property type="match status" value="1"/>
</dbReference>
<protein>
    <submittedName>
        <fullName evidence="1">Predicted ester cyclase</fullName>
    </submittedName>
</protein>
<gene>
    <name evidence="1" type="ORF">SAMN05216499_12329</name>
</gene>
<dbReference type="SUPFAM" id="SSF54427">
    <property type="entry name" value="NTF2-like"/>
    <property type="match status" value="1"/>
</dbReference>
<dbReference type="OrthoDB" id="9182871at2"/>
<dbReference type="AlphaFoldDB" id="A0A1M7PF34"/>
<accession>A0A1M7PF34</accession>
<name>A0A1M7PF34_9ACTN</name>